<comment type="caution">
    <text evidence="2">The sequence shown here is derived from an EMBL/GenBank/DDBJ whole genome shotgun (WGS) entry which is preliminary data.</text>
</comment>
<dbReference type="InterPro" id="IPR021255">
    <property type="entry name" value="DUF2807"/>
</dbReference>
<name>A0AAV5NTC3_9VIBR</name>
<evidence type="ECO:0000313" key="2">
    <source>
        <dbReference type="EMBL" id="GLQ73950.1"/>
    </source>
</evidence>
<organism evidence="2 3">
    <name type="scientific">Vibrio penaeicida</name>
    <dbReference type="NCBI Taxonomy" id="104609"/>
    <lineage>
        <taxon>Bacteria</taxon>
        <taxon>Pseudomonadati</taxon>
        <taxon>Pseudomonadota</taxon>
        <taxon>Gammaproteobacteria</taxon>
        <taxon>Vibrionales</taxon>
        <taxon>Vibrionaceae</taxon>
        <taxon>Vibrio</taxon>
    </lineage>
</organism>
<proteinExistence type="predicted"/>
<protein>
    <recommendedName>
        <fullName evidence="1">Putative auto-transporter adhesin head GIN domain-containing protein</fullName>
    </recommendedName>
</protein>
<dbReference type="Proteomes" id="UP001156690">
    <property type="component" value="Unassembled WGS sequence"/>
</dbReference>
<gene>
    <name evidence="2" type="ORF">GCM10007932_33100</name>
</gene>
<feature type="domain" description="Putative auto-transporter adhesin head GIN" evidence="1">
    <location>
        <begin position="60"/>
        <end position="184"/>
    </location>
</feature>
<dbReference type="EMBL" id="BSNX01000041">
    <property type="protein sequence ID" value="GLQ73950.1"/>
    <property type="molecule type" value="Genomic_DNA"/>
</dbReference>
<keyword evidence="3" id="KW-1185">Reference proteome</keyword>
<sequence length="246" mass="25825">MDLIMSSVSKRFSLSKVLSSTNVFSPVKGVNALLFTIAIISLIVADSALADEERAFPVDDFHSLSVAKDVSVSVICGSAPMVIAKGHKDVLDDLDIDQSNGTLSISNDGEDPGIFSSKHLDISVITNKPIDDIQAIMGSQLQAHPCAISDKNLHVVASMGADVKIEGKVQYLNAEFSMGANFNEKESDLQIERANVDAAMGVNAFLCGAKYVSGEQAAGTLLNIGQDTQQNISTAMGAAVSKSGCS</sequence>
<accession>A0AAV5NTC3</accession>
<evidence type="ECO:0000259" key="1">
    <source>
        <dbReference type="Pfam" id="PF10988"/>
    </source>
</evidence>
<dbReference type="AlphaFoldDB" id="A0AAV5NTC3"/>
<evidence type="ECO:0000313" key="3">
    <source>
        <dbReference type="Proteomes" id="UP001156690"/>
    </source>
</evidence>
<dbReference type="Pfam" id="PF10988">
    <property type="entry name" value="DUF2807"/>
    <property type="match status" value="1"/>
</dbReference>
<dbReference type="Gene3D" id="2.160.20.120">
    <property type="match status" value="1"/>
</dbReference>
<reference evidence="3" key="1">
    <citation type="journal article" date="2019" name="Int. J. Syst. Evol. Microbiol.">
        <title>The Global Catalogue of Microorganisms (GCM) 10K type strain sequencing project: providing services to taxonomists for standard genome sequencing and annotation.</title>
        <authorList>
            <consortium name="The Broad Institute Genomics Platform"/>
            <consortium name="The Broad Institute Genome Sequencing Center for Infectious Disease"/>
            <person name="Wu L."/>
            <person name="Ma J."/>
        </authorList>
    </citation>
    <scope>NUCLEOTIDE SEQUENCE [LARGE SCALE GENOMIC DNA]</scope>
    <source>
        <strain evidence="3">NBRC 15640</strain>
    </source>
</reference>